<dbReference type="Proteomes" id="UP000821845">
    <property type="component" value="Chromosome 2"/>
</dbReference>
<gene>
    <name evidence="1" type="ORF">HPB50_015608</name>
</gene>
<keyword evidence="2" id="KW-1185">Reference proteome</keyword>
<dbReference type="EMBL" id="CM023482">
    <property type="protein sequence ID" value="KAH6939020.1"/>
    <property type="molecule type" value="Genomic_DNA"/>
</dbReference>
<evidence type="ECO:0000313" key="1">
    <source>
        <dbReference type="EMBL" id="KAH6939020.1"/>
    </source>
</evidence>
<reference evidence="1" key="1">
    <citation type="submission" date="2020-05" db="EMBL/GenBank/DDBJ databases">
        <title>Large-scale comparative analyses of tick genomes elucidate their genetic diversity and vector capacities.</title>
        <authorList>
            <person name="Jia N."/>
            <person name="Wang J."/>
            <person name="Shi W."/>
            <person name="Du L."/>
            <person name="Sun Y."/>
            <person name="Zhan W."/>
            <person name="Jiang J."/>
            <person name="Wang Q."/>
            <person name="Zhang B."/>
            <person name="Ji P."/>
            <person name="Sakyi L.B."/>
            <person name="Cui X."/>
            <person name="Yuan T."/>
            <person name="Jiang B."/>
            <person name="Yang W."/>
            <person name="Lam T.T.-Y."/>
            <person name="Chang Q."/>
            <person name="Ding S."/>
            <person name="Wang X."/>
            <person name="Zhu J."/>
            <person name="Ruan X."/>
            <person name="Zhao L."/>
            <person name="Wei J."/>
            <person name="Que T."/>
            <person name="Du C."/>
            <person name="Cheng J."/>
            <person name="Dai P."/>
            <person name="Han X."/>
            <person name="Huang E."/>
            <person name="Gao Y."/>
            <person name="Liu J."/>
            <person name="Shao H."/>
            <person name="Ye R."/>
            <person name="Li L."/>
            <person name="Wei W."/>
            <person name="Wang X."/>
            <person name="Wang C."/>
            <person name="Yang T."/>
            <person name="Huo Q."/>
            <person name="Li W."/>
            <person name="Guo W."/>
            <person name="Chen H."/>
            <person name="Zhou L."/>
            <person name="Ni X."/>
            <person name="Tian J."/>
            <person name="Zhou Y."/>
            <person name="Sheng Y."/>
            <person name="Liu T."/>
            <person name="Pan Y."/>
            <person name="Xia L."/>
            <person name="Li J."/>
            <person name="Zhao F."/>
            <person name="Cao W."/>
        </authorList>
    </citation>
    <scope>NUCLEOTIDE SEQUENCE</scope>
    <source>
        <strain evidence="1">Hyas-2018</strain>
    </source>
</reference>
<sequence length="127" mass="14205">MKRERVGVRAKAFSSLLHHGSGKEERLEIAYARGRANRAPSFHFRASARGNVAVVSATRTRTTTGTEAAHLWKRCQRGFSKKKRDRLEMGLGRGRFSQSECNSCSPPVSCDTPTISRMPVLSFHESR</sequence>
<organism evidence="1 2">
    <name type="scientific">Hyalomma asiaticum</name>
    <name type="common">Tick</name>
    <dbReference type="NCBI Taxonomy" id="266040"/>
    <lineage>
        <taxon>Eukaryota</taxon>
        <taxon>Metazoa</taxon>
        <taxon>Ecdysozoa</taxon>
        <taxon>Arthropoda</taxon>
        <taxon>Chelicerata</taxon>
        <taxon>Arachnida</taxon>
        <taxon>Acari</taxon>
        <taxon>Parasitiformes</taxon>
        <taxon>Ixodida</taxon>
        <taxon>Ixodoidea</taxon>
        <taxon>Ixodidae</taxon>
        <taxon>Hyalomminae</taxon>
        <taxon>Hyalomma</taxon>
    </lineage>
</organism>
<name>A0ACB7SWM1_HYAAI</name>
<comment type="caution">
    <text evidence="1">The sequence shown here is derived from an EMBL/GenBank/DDBJ whole genome shotgun (WGS) entry which is preliminary data.</text>
</comment>
<protein>
    <submittedName>
        <fullName evidence="1">Uncharacterized protein</fullName>
    </submittedName>
</protein>
<accession>A0ACB7SWM1</accession>
<evidence type="ECO:0000313" key="2">
    <source>
        <dbReference type="Proteomes" id="UP000821845"/>
    </source>
</evidence>
<proteinExistence type="predicted"/>